<dbReference type="GO" id="GO:0004519">
    <property type="term" value="F:endonuclease activity"/>
    <property type="evidence" value="ECO:0007669"/>
    <property type="project" value="UniProtKB-KW"/>
</dbReference>
<dbReference type="GO" id="GO:0004536">
    <property type="term" value="F:DNA nuclease activity"/>
    <property type="evidence" value="ECO:0007669"/>
    <property type="project" value="InterPro"/>
</dbReference>
<dbReference type="SUPFAM" id="SSF56219">
    <property type="entry name" value="DNase I-like"/>
    <property type="match status" value="1"/>
</dbReference>
<evidence type="ECO:0000256" key="4">
    <source>
        <dbReference type="SAM" id="SignalP"/>
    </source>
</evidence>
<dbReference type="SMART" id="SM00476">
    <property type="entry name" value="DNaseIc"/>
    <property type="match status" value="1"/>
</dbReference>
<feature type="domain" description="Endonuclease/exonuclease/phosphatase" evidence="5">
    <location>
        <begin position="25"/>
        <end position="258"/>
    </location>
</feature>
<evidence type="ECO:0000256" key="3">
    <source>
        <dbReference type="ARBA" id="ARBA00022801"/>
    </source>
</evidence>
<dbReference type="Pfam" id="PF03372">
    <property type="entry name" value="Exo_endo_phos"/>
    <property type="match status" value="1"/>
</dbReference>
<dbReference type="InterPro" id="IPR005135">
    <property type="entry name" value="Endo/exonuclease/phosphatase"/>
</dbReference>
<dbReference type="PROSITE" id="PS51257">
    <property type="entry name" value="PROKAR_LIPOPROTEIN"/>
    <property type="match status" value="1"/>
</dbReference>
<keyword evidence="4" id="KW-0732">Signal</keyword>
<organism evidence="6 7">
    <name type="scientific">Paenimyroides tangerinum</name>
    <dbReference type="NCBI Taxonomy" id="2488728"/>
    <lineage>
        <taxon>Bacteria</taxon>
        <taxon>Pseudomonadati</taxon>
        <taxon>Bacteroidota</taxon>
        <taxon>Flavobacteriia</taxon>
        <taxon>Flavobacteriales</taxon>
        <taxon>Flavobacteriaceae</taxon>
        <taxon>Paenimyroides</taxon>
    </lineage>
</organism>
<dbReference type="InterPro" id="IPR016202">
    <property type="entry name" value="DNase_I"/>
</dbReference>
<evidence type="ECO:0000256" key="2">
    <source>
        <dbReference type="ARBA" id="ARBA00022722"/>
    </source>
</evidence>
<dbReference type="OrthoDB" id="5500612at2"/>
<dbReference type="GO" id="GO:0006308">
    <property type="term" value="P:DNA catabolic process"/>
    <property type="evidence" value="ECO:0007669"/>
    <property type="project" value="InterPro"/>
</dbReference>
<feature type="chain" id="PRO_5018162846" evidence="4">
    <location>
        <begin position="21"/>
        <end position="268"/>
    </location>
</feature>
<dbReference type="PANTHER" id="PTHR11371:SF31">
    <property type="entry name" value="EXTRACELLULAR NUCLEASE"/>
    <property type="match status" value="1"/>
</dbReference>
<keyword evidence="7" id="KW-1185">Reference proteome</keyword>
<dbReference type="InterPro" id="IPR036691">
    <property type="entry name" value="Endo/exonu/phosph_ase_sf"/>
</dbReference>
<dbReference type="Gene3D" id="3.60.10.10">
    <property type="entry name" value="Endonuclease/exonuclease/phosphatase"/>
    <property type="match status" value="1"/>
</dbReference>
<dbReference type="EMBL" id="RQVQ01000048">
    <property type="protein sequence ID" value="RRJ87739.1"/>
    <property type="molecule type" value="Genomic_DNA"/>
</dbReference>
<accession>A0A3P3W280</accession>
<dbReference type="PANTHER" id="PTHR11371">
    <property type="entry name" value="DEOXYRIBONUCLEASE"/>
    <property type="match status" value="1"/>
</dbReference>
<comment type="similarity">
    <text evidence="1">Belongs to the DNase I family.</text>
</comment>
<dbReference type="CDD" id="cd10283">
    <property type="entry name" value="MnuA_DNase1-like"/>
    <property type="match status" value="1"/>
</dbReference>
<protein>
    <submittedName>
        <fullName evidence="6">Endonuclease</fullName>
    </submittedName>
</protein>
<gene>
    <name evidence="6" type="ORF">EG240_14590</name>
</gene>
<comment type="caution">
    <text evidence="6">The sequence shown here is derived from an EMBL/GenBank/DDBJ whole genome shotgun (WGS) entry which is preliminary data.</text>
</comment>
<keyword evidence="2" id="KW-0540">Nuclease</keyword>
<reference evidence="6 7" key="1">
    <citation type="submission" date="2018-11" db="EMBL/GenBank/DDBJ databases">
        <title>Flavobacterium sp. nov., YIM 102701-2 draft genome.</title>
        <authorList>
            <person name="Li G."/>
            <person name="Jiang Y."/>
        </authorList>
    </citation>
    <scope>NUCLEOTIDE SEQUENCE [LARGE SCALE GENOMIC DNA]</scope>
    <source>
        <strain evidence="6 7">YIM 102701-2</strain>
    </source>
</reference>
<evidence type="ECO:0000313" key="7">
    <source>
        <dbReference type="Proteomes" id="UP000275719"/>
    </source>
</evidence>
<proteinExistence type="inferred from homology"/>
<dbReference type="RefSeq" id="WP_125020092.1">
    <property type="nucleotide sequence ID" value="NZ_RQVQ01000048.1"/>
</dbReference>
<evidence type="ECO:0000259" key="5">
    <source>
        <dbReference type="Pfam" id="PF03372"/>
    </source>
</evidence>
<keyword evidence="6" id="KW-0255">Endonuclease</keyword>
<dbReference type="GO" id="GO:0016787">
    <property type="term" value="F:hydrolase activity"/>
    <property type="evidence" value="ECO:0007669"/>
    <property type="project" value="UniProtKB-KW"/>
</dbReference>
<dbReference type="Proteomes" id="UP000275719">
    <property type="component" value="Unassembled WGS sequence"/>
</dbReference>
<dbReference type="AlphaFoldDB" id="A0A3P3W280"/>
<sequence>MKKHFLFSVLFLFFIQGCFAQVTLVTWNLKNFGKSKTDEQIRYMSNLLCNYDIIAIQEVVTGVEGAQKVAQLADELNRKGAKWDYIVSDPTNSTGQKSERYAYLWKTKNIKLKQRAFLENKFDKNIEREPYIAIFEFEKKSFGIASFHAVPKKSNPETEIKYLKYFPEEYPNINFFVGDFNLAQSHSVFNPLKDLGFKPLFQNQKTSLKQECKNGECLANPLDHIFYKESKIKIINKGVILFYNDFKNLKEARKLSDHVPVYLEFNLN</sequence>
<keyword evidence="3" id="KW-0378">Hydrolase</keyword>
<evidence type="ECO:0000313" key="6">
    <source>
        <dbReference type="EMBL" id="RRJ87739.1"/>
    </source>
</evidence>
<evidence type="ECO:0000256" key="1">
    <source>
        <dbReference type="ARBA" id="ARBA00007359"/>
    </source>
</evidence>
<feature type="signal peptide" evidence="4">
    <location>
        <begin position="1"/>
        <end position="20"/>
    </location>
</feature>
<name>A0A3P3W280_9FLAO</name>